<comment type="subcellular location">
    <subcellularLocation>
        <location evidence="1 7">Cell membrane</location>
        <topology evidence="1 7">Multi-pass membrane protein</topology>
    </subcellularLocation>
</comment>
<name>A0ABP7BT87_9MICO</name>
<comment type="similarity">
    <text evidence="7">Belongs to the binding-protein-dependent transport system permease family.</text>
</comment>
<keyword evidence="6 7" id="KW-0472">Membrane</keyword>
<dbReference type="RefSeq" id="WP_221860435.1">
    <property type="nucleotide sequence ID" value="NZ_BAAAYV010000021.1"/>
</dbReference>
<accession>A0ABP7BT87</accession>
<reference evidence="10" key="1">
    <citation type="journal article" date="2019" name="Int. J. Syst. Evol. Microbiol.">
        <title>The Global Catalogue of Microorganisms (GCM) 10K type strain sequencing project: providing services to taxonomists for standard genome sequencing and annotation.</title>
        <authorList>
            <consortium name="The Broad Institute Genomics Platform"/>
            <consortium name="The Broad Institute Genome Sequencing Center for Infectious Disease"/>
            <person name="Wu L."/>
            <person name="Ma J."/>
        </authorList>
    </citation>
    <scope>NUCLEOTIDE SEQUENCE [LARGE SCALE GENOMIC DNA]</scope>
    <source>
        <strain evidence="10">JCM 16546</strain>
    </source>
</reference>
<dbReference type="PANTHER" id="PTHR43386:SF25">
    <property type="entry name" value="PEPTIDE ABC TRANSPORTER PERMEASE PROTEIN"/>
    <property type="match status" value="1"/>
</dbReference>
<keyword evidence="5 7" id="KW-1133">Transmembrane helix</keyword>
<dbReference type="Proteomes" id="UP001410795">
    <property type="component" value="Unassembled WGS sequence"/>
</dbReference>
<dbReference type="PANTHER" id="PTHR43386">
    <property type="entry name" value="OLIGOPEPTIDE TRANSPORT SYSTEM PERMEASE PROTEIN APPC"/>
    <property type="match status" value="1"/>
</dbReference>
<dbReference type="InterPro" id="IPR000515">
    <property type="entry name" value="MetI-like"/>
</dbReference>
<keyword evidence="3" id="KW-1003">Cell membrane</keyword>
<keyword evidence="2 7" id="KW-0813">Transport</keyword>
<evidence type="ECO:0000256" key="6">
    <source>
        <dbReference type="ARBA" id="ARBA00023136"/>
    </source>
</evidence>
<feature type="transmembrane region" description="Helical" evidence="7">
    <location>
        <begin position="210"/>
        <end position="237"/>
    </location>
</feature>
<gene>
    <name evidence="9" type="ORF">GCM10022202_30850</name>
</gene>
<evidence type="ECO:0000256" key="5">
    <source>
        <dbReference type="ARBA" id="ARBA00022989"/>
    </source>
</evidence>
<dbReference type="Pfam" id="PF00528">
    <property type="entry name" value="BPD_transp_1"/>
    <property type="match status" value="1"/>
</dbReference>
<comment type="caution">
    <text evidence="9">The sequence shown here is derived from an EMBL/GenBank/DDBJ whole genome shotgun (WGS) entry which is preliminary data.</text>
</comment>
<feature type="transmembrane region" description="Helical" evidence="7">
    <location>
        <begin position="132"/>
        <end position="150"/>
    </location>
</feature>
<dbReference type="PROSITE" id="PS50928">
    <property type="entry name" value="ABC_TM1"/>
    <property type="match status" value="1"/>
</dbReference>
<sequence length="291" mass="29447">MTGLAAAGTGAFSGVVSASRGWSRRIRLNGVLVGLSLLWLALVVLAAVAPAVLAPGDPVQLHPTEVLRAPGPDAVLGTEQYGRSVYVLLVHGARTALTIGVAATALAVVAGSLIGLVAGYAGGVVDALIGRVLDVMMALPGVLLALLITAAAGPSVGVLIVSVGVASIAGFARLMRGEVISTRTRLYVEAARATGISPARILMRHVLPNAAAPVAALATIAVGEAILAAAALSFLGLGPRLDVPDWGQLLASGQAFLRQSWWVSVFAGAVISLTVVSVGLVGDWLRERTRA</sequence>
<evidence type="ECO:0000256" key="1">
    <source>
        <dbReference type="ARBA" id="ARBA00004651"/>
    </source>
</evidence>
<evidence type="ECO:0000259" key="8">
    <source>
        <dbReference type="PROSITE" id="PS50928"/>
    </source>
</evidence>
<organism evidence="9 10">
    <name type="scientific">Microbacterium marinilacus</name>
    <dbReference type="NCBI Taxonomy" id="415209"/>
    <lineage>
        <taxon>Bacteria</taxon>
        <taxon>Bacillati</taxon>
        <taxon>Actinomycetota</taxon>
        <taxon>Actinomycetes</taxon>
        <taxon>Micrococcales</taxon>
        <taxon>Microbacteriaceae</taxon>
        <taxon>Microbacterium</taxon>
    </lineage>
</organism>
<protein>
    <submittedName>
        <fullName evidence="9">ABC transporter permease</fullName>
    </submittedName>
</protein>
<keyword evidence="4 7" id="KW-0812">Transmembrane</keyword>
<evidence type="ECO:0000313" key="10">
    <source>
        <dbReference type="Proteomes" id="UP001410795"/>
    </source>
</evidence>
<keyword evidence="10" id="KW-1185">Reference proteome</keyword>
<evidence type="ECO:0000313" key="9">
    <source>
        <dbReference type="EMBL" id="GAA3666461.1"/>
    </source>
</evidence>
<feature type="transmembrane region" description="Helical" evidence="7">
    <location>
        <begin position="261"/>
        <end position="285"/>
    </location>
</feature>
<evidence type="ECO:0000256" key="3">
    <source>
        <dbReference type="ARBA" id="ARBA00022475"/>
    </source>
</evidence>
<dbReference type="EMBL" id="BAAAYV010000021">
    <property type="protein sequence ID" value="GAA3666461.1"/>
    <property type="molecule type" value="Genomic_DNA"/>
</dbReference>
<feature type="domain" description="ABC transmembrane type-1" evidence="8">
    <location>
        <begin position="93"/>
        <end position="282"/>
    </location>
</feature>
<dbReference type="InterPro" id="IPR050366">
    <property type="entry name" value="BP-dependent_transpt_permease"/>
</dbReference>
<evidence type="ECO:0000256" key="7">
    <source>
        <dbReference type="RuleBase" id="RU363032"/>
    </source>
</evidence>
<feature type="transmembrane region" description="Helical" evidence="7">
    <location>
        <begin position="156"/>
        <end position="175"/>
    </location>
</feature>
<dbReference type="CDD" id="cd06261">
    <property type="entry name" value="TM_PBP2"/>
    <property type="match status" value="1"/>
</dbReference>
<dbReference type="InterPro" id="IPR035906">
    <property type="entry name" value="MetI-like_sf"/>
</dbReference>
<dbReference type="Gene3D" id="1.10.3720.10">
    <property type="entry name" value="MetI-like"/>
    <property type="match status" value="1"/>
</dbReference>
<evidence type="ECO:0000256" key="2">
    <source>
        <dbReference type="ARBA" id="ARBA00022448"/>
    </source>
</evidence>
<feature type="transmembrane region" description="Helical" evidence="7">
    <location>
        <begin position="30"/>
        <end position="53"/>
    </location>
</feature>
<dbReference type="SUPFAM" id="SSF161098">
    <property type="entry name" value="MetI-like"/>
    <property type="match status" value="1"/>
</dbReference>
<evidence type="ECO:0000256" key="4">
    <source>
        <dbReference type="ARBA" id="ARBA00022692"/>
    </source>
</evidence>
<feature type="transmembrane region" description="Helical" evidence="7">
    <location>
        <begin position="96"/>
        <end position="120"/>
    </location>
</feature>
<proteinExistence type="inferred from homology"/>